<reference evidence="1" key="1">
    <citation type="submission" date="2014-09" db="EMBL/GenBank/DDBJ databases">
        <authorList>
            <person name="Magalhaes I.L.F."/>
            <person name="Oliveira U."/>
            <person name="Santos F.R."/>
            <person name="Vidigal T.H.D.A."/>
            <person name="Brescovit A.D."/>
            <person name="Santos A.J."/>
        </authorList>
    </citation>
    <scope>NUCLEOTIDE SEQUENCE</scope>
    <source>
        <tissue evidence="1">Shoot tissue taken approximately 20 cm above the soil surface</tissue>
    </source>
</reference>
<accession>A0A0A9EMR3</accession>
<dbReference type="EMBL" id="GBRH01195876">
    <property type="protein sequence ID" value="JAE02020.1"/>
    <property type="molecule type" value="Transcribed_RNA"/>
</dbReference>
<dbReference type="AlphaFoldDB" id="A0A0A9EMR3"/>
<evidence type="ECO:0000313" key="1">
    <source>
        <dbReference type="EMBL" id="JAE02020.1"/>
    </source>
</evidence>
<organism evidence="1">
    <name type="scientific">Arundo donax</name>
    <name type="common">Giant reed</name>
    <name type="synonym">Donax arundinaceus</name>
    <dbReference type="NCBI Taxonomy" id="35708"/>
    <lineage>
        <taxon>Eukaryota</taxon>
        <taxon>Viridiplantae</taxon>
        <taxon>Streptophyta</taxon>
        <taxon>Embryophyta</taxon>
        <taxon>Tracheophyta</taxon>
        <taxon>Spermatophyta</taxon>
        <taxon>Magnoliopsida</taxon>
        <taxon>Liliopsida</taxon>
        <taxon>Poales</taxon>
        <taxon>Poaceae</taxon>
        <taxon>PACMAD clade</taxon>
        <taxon>Arundinoideae</taxon>
        <taxon>Arundineae</taxon>
        <taxon>Arundo</taxon>
    </lineage>
</organism>
<name>A0A0A9EMR3_ARUDO</name>
<sequence>MRFSLFLQSGSLVFLFQVRMTVTGEVHIIIKKWI</sequence>
<protein>
    <submittedName>
        <fullName evidence="1">Uncharacterized protein</fullName>
    </submittedName>
</protein>
<proteinExistence type="predicted"/>
<reference evidence="1" key="2">
    <citation type="journal article" date="2015" name="Data Brief">
        <title>Shoot transcriptome of the giant reed, Arundo donax.</title>
        <authorList>
            <person name="Barrero R.A."/>
            <person name="Guerrero F.D."/>
            <person name="Moolhuijzen P."/>
            <person name="Goolsby J.A."/>
            <person name="Tidwell J."/>
            <person name="Bellgard S.E."/>
            <person name="Bellgard M.I."/>
        </authorList>
    </citation>
    <scope>NUCLEOTIDE SEQUENCE</scope>
    <source>
        <tissue evidence="1">Shoot tissue taken approximately 20 cm above the soil surface</tissue>
    </source>
</reference>